<protein>
    <submittedName>
        <fullName evidence="1">Uncharacterized protein</fullName>
    </submittedName>
</protein>
<keyword evidence="2" id="KW-1185">Reference proteome</keyword>
<sequence length="61" mass="6454">QAASLGVAINTFNGCALAFKLGKVALFPSIPRTRRDSSGWFDSVGCWVAACASSLYDFLPV</sequence>
<name>A0A8S0SAF1_OLEEU</name>
<comment type="caution">
    <text evidence="1">The sequence shown here is derived from an EMBL/GenBank/DDBJ whole genome shotgun (WGS) entry which is preliminary data.</text>
</comment>
<dbReference type="Gramene" id="OE9A089496T1">
    <property type="protein sequence ID" value="OE9A089496C1"/>
    <property type="gene ID" value="OE9A089496"/>
</dbReference>
<gene>
    <name evidence="1" type="ORF">OLEA9_A089496</name>
</gene>
<dbReference type="AlphaFoldDB" id="A0A8S0SAF1"/>
<reference evidence="1 2" key="1">
    <citation type="submission" date="2019-12" db="EMBL/GenBank/DDBJ databases">
        <authorList>
            <person name="Alioto T."/>
            <person name="Alioto T."/>
            <person name="Gomez Garrido J."/>
        </authorList>
    </citation>
    <scope>NUCLEOTIDE SEQUENCE [LARGE SCALE GENOMIC DNA]</scope>
</reference>
<evidence type="ECO:0000313" key="2">
    <source>
        <dbReference type="Proteomes" id="UP000594638"/>
    </source>
</evidence>
<accession>A0A8S0SAF1</accession>
<proteinExistence type="predicted"/>
<evidence type="ECO:0000313" key="1">
    <source>
        <dbReference type="EMBL" id="CAA2988181.1"/>
    </source>
</evidence>
<organism evidence="1 2">
    <name type="scientific">Olea europaea subsp. europaea</name>
    <dbReference type="NCBI Taxonomy" id="158383"/>
    <lineage>
        <taxon>Eukaryota</taxon>
        <taxon>Viridiplantae</taxon>
        <taxon>Streptophyta</taxon>
        <taxon>Embryophyta</taxon>
        <taxon>Tracheophyta</taxon>
        <taxon>Spermatophyta</taxon>
        <taxon>Magnoliopsida</taxon>
        <taxon>eudicotyledons</taxon>
        <taxon>Gunneridae</taxon>
        <taxon>Pentapetalae</taxon>
        <taxon>asterids</taxon>
        <taxon>lamiids</taxon>
        <taxon>Lamiales</taxon>
        <taxon>Oleaceae</taxon>
        <taxon>Oleeae</taxon>
        <taxon>Olea</taxon>
    </lineage>
</organism>
<dbReference type="Proteomes" id="UP000594638">
    <property type="component" value="Unassembled WGS sequence"/>
</dbReference>
<dbReference type="EMBL" id="CACTIH010003975">
    <property type="protein sequence ID" value="CAA2988181.1"/>
    <property type="molecule type" value="Genomic_DNA"/>
</dbReference>
<feature type="non-terminal residue" evidence="1">
    <location>
        <position position="1"/>
    </location>
</feature>